<dbReference type="Pfam" id="PF01905">
    <property type="entry name" value="DevR"/>
    <property type="match status" value="1"/>
</dbReference>
<sequence length="311" mass="35437">MFYNIAYVSKVNLASLNGSEGMGGNITPIKKITDNQGEEYAYISGQAQRRYLKETLRQLGERITAVNEKGEPNFLELDGDIYEKGKDKFKNKQLMYKEFCDLDLFGYMLPKGGRRWSPVKVAPMVSIHPYKGEYDYLTRKQYVEDETKKSGNIVQIEIDTLNYMRGNIVIDADKVGKEINEYTYEVTPMLTKEETNNRINKLIDAIRFFNGGAKQARNLEDISPKFAVITKQKTGNPFLLNSIYIDKHNNLDFNAIIDEIKDNKAVIENVDVGIARNVFKNESEIKESFSKAGIKICSITEAFNSLKVGEI</sequence>
<evidence type="ECO:0000256" key="2">
    <source>
        <dbReference type="ARBA" id="ARBA00025626"/>
    </source>
</evidence>
<dbReference type="GO" id="GO:0051607">
    <property type="term" value="P:defense response to virus"/>
    <property type="evidence" value="ECO:0007669"/>
    <property type="project" value="UniProtKB-KW"/>
</dbReference>
<dbReference type="NCBIfam" id="TIGR02585">
    <property type="entry name" value="cas_Cst2_DevR"/>
    <property type="match status" value="1"/>
</dbReference>
<dbReference type="PATRIC" id="fig|1705578.3.peg.1273"/>
<dbReference type="NCBIfam" id="TIGR01875">
    <property type="entry name" value="cas_MJ0381"/>
    <property type="match status" value="1"/>
</dbReference>
<comment type="caution">
    <text evidence="3">The sequence shown here is derived from an EMBL/GenBank/DDBJ whole genome shotgun (WGS) entry which is preliminary data.</text>
</comment>
<accession>A0A162L8H6</accession>
<dbReference type="Proteomes" id="UP000093694">
    <property type="component" value="Unassembled WGS sequence"/>
</dbReference>
<dbReference type="Proteomes" id="UP000077384">
    <property type="component" value="Unassembled WGS sequence"/>
</dbReference>
<evidence type="ECO:0000313" key="5">
    <source>
        <dbReference type="Proteomes" id="UP000077384"/>
    </source>
</evidence>
<evidence type="ECO:0000256" key="1">
    <source>
        <dbReference type="ARBA" id="ARBA00023118"/>
    </source>
</evidence>
<protein>
    <recommendedName>
        <fullName evidence="7">Type I-B CRISPR-associated protein Cas7/Cst2/DevR</fullName>
    </recommendedName>
</protein>
<dbReference type="AlphaFoldDB" id="A0A162L8H6"/>
<evidence type="ECO:0000313" key="3">
    <source>
        <dbReference type="EMBL" id="OAA92592.1"/>
    </source>
</evidence>
<organism evidence="3 5">
    <name type="scientific">Clostridium coskatii</name>
    <dbReference type="NCBI Taxonomy" id="1705578"/>
    <lineage>
        <taxon>Bacteria</taxon>
        <taxon>Bacillati</taxon>
        <taxon>Bacillota</taxon>
        <taxon>Clostridia</taxon>
        <taxon>Eubacteriales</taxon>
        <taxon>Clostridiaceae</taxon>
        <taxon>Clostridium</taxon>
    </lineage>
</organism>
<dbReference type="InterPro" id="IPR013414">
    <property type="entry name" value="Cas7/Cst2/DevR_sub_I-B/Tneap"/>
</dbReference>
<proteinExistence type="predicted"/>
<evidence type="ECO:0008006" key="7">
    <source>
        <dbReference type="Google" id="ProtNLM"/>
    </source>
</evidence>
<reference evidence="3 5" key="1">
    <citation type="journal article" date="2015" name="Biotechnol. Bioeng.">
        <title>Genome sequence and phenotypic characterization of Caulobacter segnis.</title>
        <authorList>
            <person name="Patel S."/>
            <person name="Fletcher B."/>
            <person name="Scott D.C."/>
            <person name="Ely B."/>
        </authorList>
    </citation>
    <scope>NUCLEOTIDE SEQUENCE [LARGE SCALE GENOMIC DNA]</scope>
    <source>
        <strain evidence="3 5">PS02</strain>
    </source>
</reference>
<keyword evidence="6" id="KW-1185">Reference proteome</keyword>
<dbReference type="EMBL" id="LITQ01000019">
    <property type="protein sequence ID" value="OAA92592.1"/>
    <property type="molecule type" value="Genomic_DNA"/>
</dbReference>
<name>A0A162L8H6_9CLOT</name>
<comment type="function">
    <text evidence="2">CRISPR (clustered regularly interspaced short palindromic repeat) is an adaptive immune system that provides protection against mobile genetic elements (viruses, transposable elements and conjugative plasmids). CRISPR clusters contain spacers, sequences complementary to antecedent mobile elements, and target invading nucleic acids. CRISPR clusters are transcribed and processed into CRISPR RNA (crRNA).</text>
</comment>
<dbReference type="RefSeq" id="WP_063601509.1">
    <property type="nucleotide sequence ID" value="NZ_LITQ01000019.1"/>
</dbReference>
<keyword evidence="1" id="KW-0051">Antiviral defense</keyword>
<evidence type="ECO:0000313" key="6">
    <source>
        <dbReference type="Proteomes" id="UP000093694"/>
    </source>
</evidence>
<evidence type="ECO:0000313" key="4">
    <source>
        <dbReference type="EMBL" id="OBR91521.1"/>
    </source>
</evidence>
<dbReference type="InterPro" id="IPR010154">
    <property type="entry name" value="CRISPR-assoc_Cas7/Cst2/DevR"/>
</dbReference>
<dbReference type="EMBL" id="LROR01000070">
    <property type="protein sequence ID" value="OBR91521.1"/>
    <property type="molecule type" value="Genomic_DNA"/>
</dbReference>
<gene>
    <name evidence="4" type="ORF">CLCOS_34410</name>
    <name evidence="3" type="ORF">WX73_00888</name>
</gene>
<reference evidence="4 6" key="2">
    <citation type="journal article" date="2016" name="Front. Microbiol.">
        <title>Industrial Acetogenic Biocatalysts: A Comparative Metabolic and Genomic Analysis.</title>
        <authorList>
            <person name="Bengelsdorf F."/>
            <person name="Poehlein A."/>
            <person name="Sonja S."/>
            <person name="Erz C."/>
            <person name="Hummel T."/>
            <person name="Hoffmeister S."/>
            <person name="Daniel R."/>
            <person name="Durre P."/>
        </authorList>
    </citation>
    <scope>NUCLEOTIDE SEQUENCE [LARGE SCALE GENOMIC DNA]</scope>
    <source>
        <strain evidence="4 6">PTA-10522</strain>
    </source>
</reference>